<evidence type="ECO:0000313" key="2">
    <source>
        <dbReference type="Proteomes" id="UP000194236"/>
    </source>
</evidence>
<proteinExistence type="predicted"/>
<dbReference type="AlphaFoldDB" id="A0A1Y3BC21"/>
<accession>A0A1Y3BC21</accession>
<comment type="caution">
    <text evidence="1">The sequence shown here is derived from an EMBL/GenBank/DDBJ whole genome shotgun (WGS) entry which is preliminary data.</text>
</comment>
<name>A0A1Y3BC21_EURMA</name>
<gene>
    <name evidence="1" type="ORF">BLA29_011590</name>
</gene>
<dbReference type="Proteomes" id="UP000194236">
    <property type="component" value="Unassembled WGS sequence"/>
</dbReference>
<keyword evidence="2" id="KW-1185">Reference proteome</keyword>
<dbReference type="EMBL" id="MUJZ01031948">
    <property type="protein sequence ID" value="OTF77574.1"/>
    <property type="molecule type" value="Genomic_DNA"/>
</dbReference>
<reference evidence="1 2" key="1">
    <citation type="submission" date="2017-03" db="EMBL/GenBank/DDBJ databases">
        <title>Genome Survey of Euroglyphus maynei.</title>
        <authorList>
            <person name="Arlian L.G."/>
            <person name="Morgan M.S."/>
            <person name="Rider S.D."/>
        </authorList>
    </citation>
    <scope>NUCLEOTIDE SEQUENCE [LARGE SCALE GENOMIC DNA]</scope>
    <source>
        <strain evidence="1">Arlian Lab</strain>
        <tissue evidence="1">Whole body</tissue>
    </source>
</reference>
<sequence>MDGHSNVLLDLNFVNMKNVFYRRQQVKIVCRHVFGSKNFNVVQLIMNQKLVNVGYRI</sequence>
<organism evidence="1 2">
    <name type="scientific">Euroglyphus maynei</name>
    <name type="common">Mayne's house dust mite</name>
    <dbReference type="NCBI Taxonomy" id="6958"/>
    <lineage>
        <taxon>Eukaryota</taxon>
        <taxon>Metazoa</taxon>
        <taxon>Ecdysozoa</taxon>
        <taxon>Arthropoda</taxon>
        <taxon>Chelicerata</taxon>
        <taxon>Arachnida</taxon>
        <taxon>Acari</taxon>
        <taxon>Acariformes</taxon>
        <taxon>Sarcoptiformes</taxon>
        <taxon>Astigmata</taxon>
        <taxon>Psoroptidia</taxon>
        <taxon>Analgoidea</taxon>
        <taxon>Pyroglyphidae</taxon>
        <taxon>Pyroglyphinae</taxon>
        <taxon>Euroglyphus</taxon>
    </lineage>
</organism>
<protein>
    <submittedName>
        <fullName evidence="1">Uncharacterized protein</fullName>
    </submittedName>
</protein>
<evidence type="ECO:0000313" key="1">
    <source>
        <dbReference type="EMBL" id="OTF77574.1"/>
    </source>
</evidence>